<dbReference type="RefSeq" id="WP_311162543.1">
    <property type="nucleotide sequence ID" value="NZ_JAVQLW010000004.1"/>
</dbReference>
<accession>A0ABU2HXM3</accession>
<feature type="chain" id="PRO_5045450259" description="Lysozyme inhibitor" evidence="1">
    <location>
        <begin position="33"/>
        <end position="113"/>
    </location>
</feature>
<feature type="signal peptide" evidence="1">
    <location>
        <begin position="1"/>
        <end position="32"/>
    </location>
</feature>
<protein>
    <recommendedName>
        <fullName evidence="4">Lysozyme inhibitor</fullName>
    </recommendedName>
</protein>
<name>A0ABU2HXM3_9RHOB</name>
<dbReference type="Proteomes" id="UP001269144">
    <property type="component" value="Unassembled WGS sequence"/>
</dbReference>
<proteinExistence type="predicted"/>
<comment type="caution">
    <text evidence="2">The sequence shown here is derived from an EMBL/GenBank/DDBJ whole genome shotgun (WGS) entry which is preliminary data.</text>
</comment>
<evidence type="ECO:0008006" key="4">
    <source>
        <dbReference type="Google" id="ProtNLM"/>
    </source>
</evidence>
<sequence>MFPRIPRLPSAAMIAALSCMTGFGLVGSPAAADPTFRDFPVVIYCEHEHITNAYYFSQLGPDGKAIYLTPDRQAGVISVAGVAEHLDGERVGSCRDKTLDDLRASGQAFDLSQ</sequence>
<evidence type="ECO:0000313" key="3">
    <source>
        <dbReference type="Proteomes" id="UP001269144"/>
    </source>
</evidence>
<gene>
    <name evidence="2" type="ORF">RGQ15_19805</name>
</gene>
<keyword evidence="1" id="KW-0732">Signal</keyword>
<dbReference type="EMBL" id="JAVQLW010000004">
    <property type="protein sequence ID" value="MDS9469807.1"/>
    <property type="molecule type" value="Genomic_DNA"/>
</dbReference>
<reference evidence="3" key="1">
    <citation type="submission" date="2023-07" db="EMBL/GenBank/DDBJ databases">
        <title>Paracoccus sp. MBLB3053 whole genome sequence.</title>
        <authorList>
            <person name="Hwang C.Y."/>
            <person name="Cho E.-S."/>
            <person name="Seo M.-J."/>
        </authorList>
    </citation>
    <scope>NUCLEOTIDE SEQUENCE [LARGE SCALE GENOMIC DNA]</scope>
    <source>
        <strain evidence="3">MBLB3053</strain>
    </source>
</reference>
<organism evidence="2 3">
    <name type="scientific">Paracoccus aurantius</name>
    <dbReference type="NCBI Taxonomy" id="3073814"/>
    <lineage>
        <taxon>Bacteria</taxon>
        <taxon>Pseudomonadati</taxon>
        <taxon>Pseudomonadota</taxon>
        <taxon>Alphaproteobacteria</taxon>
        <taxon>Rhodobacterales</taxon>
        <taxon>Paracoccaceae</taxon>
        <taxon>Paracoccus</taxon>
    </lineage>
</organism>
<keyword evidence="3" id="KW-1185">Reference proteome</keyword>
<evidence type="ECO:0000313" key="2">
    <source>
        <dbReference type="EMBL" id="MDS9469807.1"/>
    </source>
</evidence>
<dbReference type="PROSITE" id="PS51257">
    <property type="entry name" value="PROKAR_LIPOPROTEIN"/>
    <property type="match status" value="1"/>
</dbReference>
<evidence type="ECO:0000256" key="1">
    <source>
        <dbReference type="SAM" id="SignalP"/>
    </source>
</evidence>